<protein>
    <recommendedName>
        <fullName evidence="3">HMG box domain-containing protein</fullName>
    </recommendedName>
</protein>
<keyword evidence="5" id="KW-1185">Reference proteome</keyword>
<dbReference type="GO" id="GO:0005634">
    <property type="term" value="C:nucleus"/>
    <property type="evidence" value="ECO:0007669"/>
    <property type="project" value="UniProtKB-UniRule"/>
</dbReference>
<feature type="compositionally biased region" description="Low complexity" evidence="2">
    <location>
        <begin position="83"/>
        <end position="102"/>
    </location>
</feature>
<dbReference type="Gene3D" id="1.10.30.10">
    <property type="entry name" value="High mobility group box domain"/>
    <property type="match status" value="1"/>
</dbReference>
<dbReference type="Proteomes" id="UP001210925">
    <property type="component" value="Unassembled WGS sequence"/>
</dbReference>
<feature type="compositionally biased region" description="Polar residues" evidence="2">
    <location>
        <begin position="285"/>
        <end position="294"/>
    </location>
</feature>
<feature type="DNA-binding region" description="HMG box" evidence="1">
    <location>
        <begin position="1"/>
        <end position="47"/>
    </location>
</feature>
<dbReference type="AlphaFoldDB" id="A0AAD5Y5F7"/>
<evidence type="ECO:0000313" key="5">
    <source>
        <dbReference type="Proteomes" id="UP001210925"/>
    </source>
</evidence>
<organism evidence="4 5">
    <name type="scientific">Boothiomyces macroporosus</name>
    <dbReference type="NCBI Taxonomy" id="261099"/>
    <lineage>
        <taxon>Eukaryota</taxon>
        <taxon>Fungi</taxon>
        <taxon>Fungi incertae sedis</taxon>
        <taxon>Chytridiomycota</taxon>
        <taxon>Chytridiomycota incertae sedis</taxon>
        <taxon>Chytridiomycetes</taxon>
        <taxon>Rhizophydiales</taxon>
        <taxon>Terramycetaceae</taxon>
        <taxon>Boothiomyces</taxon>
    </lineage>
</organism>
<dbReference type="InterPro" id="IPR036910">
    <property type="entry name" value="HMG_box_dom_sf"/>
</dbReference>
<feature type="compositionally biased region" description="Low complexity" evidence="2">
    <location>
        <begin position="342"/>
        <end position="351"/>
    </location>
</feature>
<feature type="compositionally biased region" description="Low complexity" evidence="2">
    <location>
        <begin position="306"/>
        <end position="323"/>
    </location>
</feature>
<proteinExistence type="predicted"/>
<keyword evidence="1" id="KW-0539">Nucleus</keyword>
<feature type="compositionally biased region" description="Basic residues" evidence="2">
    <location>
        <begin position="107"/>
        <end position="121"/>
    </location>
</feature>
<feature type="domain" description="HMG box" evidence="3">
    <location>
        <begin position="1"/>
        <end position="47"/>
    </location>
</feature>
<evidence type="ECO:0000256" key="2">
    <source>
        <dbReference type="SAM" id="MobiDB-lite"/>
    </source>
</evidence>
<dbReference type="InterPro" id="IPR009071">
    <property type="entry name" value="HMG_box_dom"/>
</dbReference>
<evidence type="ECO:0000313" key="4">
    <source>
        <dbReference type="EMBL" id="KAJ3256918.1"/>
    </source>
</evidence>
<feature type="compositionally biased region" description="Polar residues" evidence="2">
    <location>
        <begin position="63"/>
        <end position="79"/>
    </location>
</feature>
<feature type="compositionally biased region" description="Polar residues" evidence="2">
    <location>
        <begin position="445"/>
        <end position="461"/>
    </location>
</feature>
<feature type="region of interest" description="Disordered" evidence="2">
    <location>
        <begin position="285"/>
        <end position="379"/>
    </location>
</feature>
<dbReference type="GO" id="GO:0003677">
    <property type="term" value="F:DNA binding"/>
    <property type="evidence" value="ECO:0007669"/>
    <property type="project" value="UniProtKB-UniRule"/>
</dbReference>
<feature type="region of interest" description="Disordered" evidence="2">
    <location>
        <begin position="63"/>
        <end position="148"/>
    </location>
</feature>
<dbReference type="Pfam" id="PF00505">
    <property type="entry name" value="HMG_box"/>
    <property type="match status" value="1"/>
</dbReference>
<feature type="region of interest" description="Disordered" evidence="2">
    <location>
        <begin position="417"/>
        <end position="461"/>
    </location>
</feature>
<accession>A0AAD5Y5F7</accession>
<gene>
    <name evidence="4" type="ORF">HK103_005036</name>
</gene>
<feature type="compositionally biased region" description="Low complexity" evidence="2">
    <location>
        <begin position="435"/>
        <end position="444"/>
    </location>
</feature>
<evidence type="ECO:0000256" key="1">
    <source>
        <dbReference type="PROSITE-ProRule" id="PRU00267"/>
    </source>
</evidence>
<comment type="caution">
    <text evidence="4">The sequence shown here is derived from an EMBL/GenBank/DDBJ whole genome shotgun (WGS) entry which is preliminary data.</text>
</comment>
<evidence type="ECO:0000259" key="3">
    <source>
        <dbReference type="PROSITE" id="PS50118"/>
    </source>
</evidence>
<feature type="compositionally biased region" description="Low complexity" evidence="2">
    <location>
        <begin position="359"/>
        <end position="379"/>
    </location>
</feature>
<feature type="compositionally biased region" description="Basic and acidic residues" evidence="2">
    <location>
        <begin position="422"/>
        <end position="434"/>
    </location>
</feature>
<dbReference type="EMBL" id="JADGKB010000044">
    <property type="protein sequence ID" value="KAJ3256918.1"/>
    <property type="molecule type" value="Genomic_DNA"/>
</dbReference>
<name>A0AAD5Y5F7_9FUNG</name>
<keyword evidence="1" id="KW-0238">DNA-binding</keyword>
<dbReference type="SUPFAM" id="SSF47095">
    <property type="entry name" value="HMG-box"/>
    <property type="match status" value="1"/>
</dbReference>
<sequence length="534" mass="59157">MRKIHGMQGSKKIAELWKALTPLEKKPYILQARADKARYDRELALYLEQRKKERATLPSSVNILPKSSFSTNPPYSNNDIIPHSHSNSVHSNASSNNSQTSNDGAVKKRSRRNSKTKRGSFRKVDIVSDAPTSPPAITTSFSQAGDFGPDSPIFPMQRHMSTRSIGKSPLSQTVPNLTLTDPNIDRFSDSPGWTESSVWTDMPPGQHYASIFDSIIPPLVHDSSSIYPNDQYNINLGQPTSVFNTHSETSNSLSVATNQLLDSIEQSFDSFSSIDNSVNTTFEGMSIHSGSSPKLQKPDKGKRPNSLFKLLTTKTPKSPTGSPESARVSPRSPQVHREIDSSSDVTSSRLSSKLRKPSSESMTRSPISRSVSSLSSPHRFPFDINRLAADFPEKIPKTPTDEKFDFPTEIVTFRRKSSRLSRTFERAGNERKDSVGGNSSVSNSTRTLNESRSSVHSGSTHTAINSLEVLPEYSTQETYVRKGSLPLKPTLRPFIPSIGDFSDDTTPVYDKISPEENTEVADRIEKLNIIEHNE</sequence>
<reference evidence="4" key="1">
    <citation type="submission" date="2020-05" db="EMBL/GenBank/DDBJ databases">
        <title>Phylogenomic resolution of chytrid fungi.</title>
        <authorList>
            <person name="Stajich J.E."/>
            <person name="Amses K."/>
            <person name="Simmons R."/>
            <person name="Seto K."/>
            <person name="Myers J."/>
            <person name="Bonds A."/>
            <person name="Quandt C.A."/>
            <person name="Barry K."/>
            <person name="Liu P."/>
            <person name="Grigoriev I."/>
            <person name="Longcore J.E."/>
            <person name="James T.Y."/>
        </authorList>
    </citation>
    <scope>NUCLEOTIDE SEQUENCE</scope>
    <source>
        <strain evidence="4">PLAUS21</strain>
    </source>
</reference>
<dbReference type="PROSITE" id="PS50118">
    <property type="entry name" value="HMG_BOX_2"/>
    <property type="match status" value="1"/>
</dbReference>